<protein>
    <submittedName>
        <fullName evidence="1">Uncharacterized protein</fullName>
    </submittedName>
</protein>
<dbReference type="Proteomes" id="UP000193577">
    <property type="component" value="Unassembled WGS sequence"/>
</dbReference>
<sequence length="70" mass="8244">MSVGICAACFVLGLLVHEVLSSWDDPAFRWGFTHPFGPPRPWWPRERRTRYFIEHGAAWRKRPHRGERGV</sequence>
<organism evidence="1 2">
    <name type="scientific">Mycolicibacillus koreensis</name>
    <dbReference type="NCBI Taxonomy" id="1069220"/>
    <lineage>
        <taxon>Bacteria</taxon>
        <taxon>Bacillati</taxon>
        <taxon>Actinomycetota</taxon>
        <taxon>Actinomycetes</taxon>
        <taxon>Mycobacteriales</taxon>
        <taxon>Mycobacteriaceae</taxon>
        <taxon>Mycolicibacillus</taxon>
    </lineage>
</organism>
<evidence type="ECO:0000313" key="1">
    <source>
        <dbReference type="EMBL" id="OSC32832.1"/>
    </source>
</evidence>
<name>A0A7I7SAY9_9MYCO</name>
<evidence type="ECO:0000313" key="2">
    <source>
        <dbReference type="Proteomes" id="UP000193577"/>
    </source>
</evidence>
<gene>
    <name evidence="1" type="ORF">B8W67_14030</name>
</gene>
<proteinExistence type="predicted"/>
<keyword evidence="2" id="KW-1185">Reference proteome</keyword>
<dbReference type="AlphaFoldDB" id="A0A7I7SAY9"/>
<reference evidence="1 2" key="1">
    <citation type="submission" date="2017-04" db="EMBL/GenBank/DDBJ databases">
        <title>The new phylogeny of genus Mycobacterium.</title>
        <authorList>
            <person name="Tortoli E."/>
            <person name="Trovato A."/>
            <person name="Cirillo D.M."/>
        </authorList>
    </citation>
    <scope>NUCLEOTIDE SEQUENCE [LARGE SCALE GENOMIC DNA]</scope>
    <source>
        <strain evidence="1 2">KCTC 19819</strain>
    </source>
</reference>
<comment type="caution">
    <text evidence="1">The sequence shown here is derived from an EMBL/GenBank/DDBJ whole genome shotgun (WGS) entry which is preliminary data.</text>
</comment>
<dbReference type="EMBL" id="NCXO01000032">
    <property type="protein sequence ID" value="OSC32832.1"/>
    <property type="molecule type" value="Genomic_DNA"/>
</dbReference>
<dbReference type="RefSeq" id="WP_085304563.1">
    <property type="nucleotide sequence ID" value="NZ_AP022594.1"/>
</dbReference>
<accession>A0A7I7SAY9</accession>